<organism evidence="2 3">
    <name type="scientific">Paspalum notatum var. saurae</name>
    <dbReference type="NCBI Taxonomy" id="547442"/>
    <lineage>
        <taxon>Eukaryota</taxon>
        <taxon>Viridiplantae</taxon>
        <taxon>Streptophyta</taxon>
        <taxon>Embryophyta</taxon>
        <taxon>Tracheophyta</taxon>
        <taxon>Spermatophyta</taxon>
        <taxon>Magnoliopsida</taxon>
        <taxon>Liliopsida</taxon>
        <taxon>Poales</taxon>
        <taxon>Poaceae</taxon>
        <taxon>PACMAD clade</taxon>
        <taxon>Panicoideae</taxon>
        <taxon>Andropogonodae</taxon>
        <taxon>Paspaleae</taxon>
        <taxon>Paspalinae</taxon>
        <taxon>Paspalum</taxon>
    </lineage>
</organism>
<evidence type="ECO:0000256" key="1">
    <source>
        <dbReference type="SAM" id="MobiDB-lite"/>
    </source>
</evidence>
<accession>A0AAQ3TEH1</accession>
<proteinExistence type="predicted"/>
<dbReference type="EMBL" id="CP144748">
    <property type="protein sequence ID" value="WVZ71090.1"/>
    <property type="molecule type" value="Genomic_DNA"/>
</dbReference>
<dbReference type="AlphaFoldDB" id="A0AAQ3TEH1"/>
<name>A0AAQ3TEH1_PASNO</name>
<protein>
    <submittedName>
        <fullName evidence="2">Uncharacterized protein</fullName>
    </submittedName>
</protein>
<dbReference type="Proteomes" id="UP001341281">
    <property type="component" value="Chromosome 04"/>
</dbReference>
<feature type="region of interest" description="Disordered" evidence="1">
    <location>
        <begin position="1"/>
        <end position="75"/>
    </location>
</feature>
<evidence type="ECO:0000313" key="3">
    <source>
        <dbReference type="Proteomes" id="UP001341281"/>
    </source>
</evidence>
<reference evidence="2 3" key="1">
    <citation type="submission" date="2024-02" db="EMBL/GenBank/DDBJ databases">
        <title>High-quality chromosome-scale genome assembly of Pensacola bahiagrass (Paspalum notatum Flugge var. saurae).</title>
        <authorList>
            <person name="Vega J.M."/>
            <person name="Podio M."/>
            <person name="Orjuela J."/>
            <person name="Siena L.A."/>
            <person name="Pessino S.C."/>
            <person name="Combes M.C."/>
            <person name="Mariac C."/>
            <person name="Albertini E."/>
            <person name="Pupilli F."/>
            <person name="Ortiz J.P.A."/>
            <person name="Leblanc O."/>
        </authorList>
    </citation>
    <scope>NUCLEOTIDE SEQUENCE [LARGE SCALE GENOMIC DNA]</scope>
    <source>
        <strain evidence="2">R1</strain>
        <tissue evidence="2">Leaf</tissue>
    </source>
</reference>
<evidence type="ECO:0000313" key="2">
    <source>
        <dbReference type="EMBL" id="WVZ71090.1"/>
    </source>
</evidence>
<sequence length="104" mass="11609">MTPCITSSPGGDLVADGGDPVNPVVSQRSRGERQRPRARDQLRPRSADPVWVRSPIAPPQSSDEQRLWQPLHGQPSSNLLSILRTHIGEERGFRRQIPSTCYDE</sequence>
<keyword evidence="3" id="KW-1185">Reference proteome</keyword>
<feature type="compositionally biased region" description="Basic and acidic residues" evidence="1">
    <location>
        <begin position="29"/>
        <end position="46"/>
    </location>
</feature>
<gene>
    <name evidence="2" type="ORF">U9M48_019714</name>
</gene>